<dbReference type="Proteomes" id="UP000431264">
    <property type="component" value="Unassembled WGS sequence"/>
</dbReference>
<comment type="caution">
    <text evidence="4">The sequence shown here is derived from an EMBL/GenBank/DDBJ whole genome shotgun (WGS) entry which is preliminary data.</text>
</comment>
<dbReference type="InterPro" id="IPR024983">
    <property type="entry name" value="CHAT_dom"/>
</dbReference>
<feature type="domain" description="CHAT" evidence="3">
    <location>
        <begin position="587"/>
        <end position="848"/>
    </location>
</feature>
<dbReference type="EMBL" id="WQLW01000006">
    <property type="protein sequence ID" value="MVO09476.1"/>
    <property type="molecule type" value="Genomic_DNA"/>
</dbReference>
<feature type="repeat" description="TPR" evidence="1">
    <location>
        <begin position="318"/>
        <end position="351"/>
    </location>
</feature>
<feature type="transmembrane region" description="Helical" evidence="2">
    <location>
        <begin position="858"/>
        <end position="877"/>
    </location>
</feature>
<keyword evidence="1" id="KW-0802">TPR repeat</keyword>
<sequence>MNFRCFILFFTLCFSFSFSQQQESDKDLNSISFEHSNDKLKQQSNLKSLDSALVIWNQKEKIKKQNASQEFFVAWKIASCYRDLGLSIKALEFYKSAEVLLPNLHAIDATIRANFYYDLCDFYYTISNHKLFKNNLIKAISLWETNSNQFSNKLLESYDRLMANYLEYGDINNAKLYLSKVKTLLGENNTPKFQFTVYLYELRIAIAEKDIIRAEKQYNVVKNYFSLLQDKSNFLMYYADATNFYAEAIFTSGKTKEALLLLNESIVWHKKTGNNLSLITVYSYYSYFARELNDYSKAQQAVDEAIYIIEPNNFSDLAGLYINKGIIYFLEENYKKAEVYFDKAHQLIKRIENTDFYLLSYNIEISKKYLELFEKTKHEKLLQKSFDSYKYSVKQFQDFYDNDLFNPLLTDFKNNITEGLLLLGLKSEDQLVEIVALIENIQSRFLIKNYLLNNKFNANELVNELSEIKTLQLKLASISVINNQKEATNLKKTQIKNQIEGIEKKIVEKYPNFNSIFNPKFNFKNFIQNNNAEILRYYVTNESLFGVFLTKEHTLYLKRLGDIAIIKEKVSNLAESIKNKASITSQCQEIYNLLLKPFTFTTSEITIISNSFLNELPFELLLDEKGQYVVENFAINYATSLPLYQIQTEHTNNSNFKLAIFQPSYTNKNVATLPFAAKEALYLQEHFNSSLFSNEKASKENFISEASKYNVYHLSMHAVIDPNDEDTSRLLFNDEDFYFADFYGQKLPLDLVVLSACETGVGKLIEGEGLMSLSRAFTYSGVASTIHSLWEIPDKQAFEIMQLFYDNISKGLSKSEALQQAKKEYLKTCKAEELQHPYYWSGFVLHGNSKALVHKQNIWFQIIIGSLLFLLVIILFLKFRK</sequence>
<keyword evidence="2" id="KW-0472">Membrane</keyword>
<dbReference type="SMART" id="SM00028">
    <property type="entry name" value="TPR"/>
    <property type="match status" value="2"/>
</dbReference>
<dbReference type="OrthoDB" id="9771112at2"/>
<dbReference type="PROSITE" id="PS50005">
    <property type="entry name" value="TPR"/>
    <property type="match status" value="1"/>
</dbReference>
<name>A0A6I4ISF0_9FLAO</name>
<organism evidence="4 5">
    <name type="scientific">Flavobacterium profundi</name>
    <dbReference type="NCBI Taxonomy" id="1774945"/>
    <lineage>
        <taxon>Bacteria</taxon>
        <taxon>Pseudomonadati</taxon>
        <taxon>Bacteroidota</taxon>
        <taxon>Flavobacteriia</taxon>
        <taxon>Flavobacteriales</taxon>
        <taxon>Flavobacteriaceae</taxon>
        <taxon>Flavobacterium</taxon>
    </lineage>
</organism>
<evidence type="ECO:0000256" key="2">
    <source>
        <dbReference type="SAM" id="Phobius"/>
    </source>
</evidence>
<evidence type="ECO:0000313" key="5">
    <source>
        <dbReference type="Proteomes" id="UP000431264"/>
    </source>
</evidence>
<keyword evidence="5" id="KW-1185">Reference proteome</keyword>
<keyword evidence="2" id="KW-1133">Transmembrane helix</keyword>
<evidence type="ECO:0000259" key="3">
    <source>
        <dbReference type="Pfam" id="PF12770"/>
    </source>
</evidence>
<dbReference type="InterPro" id="IPR011990">
    <property type="entry name" value="TPR-like_helical_dom_sf"/>
</dbReference>
<accession>A0A6I4ISF0</accession>
<proteinExistence type="predicted"/>
<dbReference type="SUPFAM" id="SSF48452">
    <property type="entry name" value="TPR-like"/>
    <property type="match status" value="1"/>
</dbReference>
<keyword evidence="2" id="KW-0812">Transmembrane</keyword>
<protein>
    <submittedName>
        <fullName evidence="4">CHAT domain-containing protein</fullName>
    </submittedName>
</protein>
<dbReference type="Pfam" id="PF12770">
    <property type="entry name" value="CHAT"/>
    <property type="match status" value="1"/>
</dbReference>
<dbReference type="Gene3D" id="1.25.40.10">
    <property type="entry name" value="Tetratricopeptide repeat domain"/>
    <property type="match status" value="2"/>
</dbReference>
<evidence type="ECO:0000256" key="1">
    <source>
        <dbReference type="PROSITE-ProRule" id="PRU00339"/>
    </source>
</evidence>
<evidence type="ECO:0000313" key="4">
    <source>
        <dbReference type="EMBL" id="MVO09476.1"/>
    </source>
</evidence>
<dbReference type="AlphaFoldDB" id="A0A6I4ISF0"/>
<gene>
    <name evidence="4" type="ORF">GOQ30_09935</name>
</gene>
<dbReference type="PANTHER" id="PTHR10098">
    <property type="entry name" value="RAPSYN-RELATED"/>
    <property type="match status" value="1"/>
</dbReference>
<reference evidence="5" key="1">
    <citation type="submission" date="2019-05" db="EMBL/GenBank/DDBJ databases">
        <title>Flavobacterium profundi sp. nov., isolated from a deep-sea seamount.</title>
        <authorList>
            <person name="Zhang D.-C."/>
        </authorList>
    </citation>
    <scope>NUCLEOTIDE SEQUENCE [LARGE SCALE GENOMIC DNA]</scope>
    <source>
        <strain evidence="5">TP390</strain>
    </source>
</reference>
<dbReference type="RefSeq" id="WP_140997851.1">
    <property type="nucleotide sequence ID" value="NZ_VDCZ01000006.1"/>
</dbReference>
<dbReference type="InterPro" id="IPR019734">
    <property type="entry name" value="TPR_rpt"/>
</dbReference>